<keyword evidence="1" id="KW-0472">Membrane</keyword>
<protein>
    <submittedName>
        <fullName evidence="2">Uncharacterized protein</fullName>
    </submittedName>
</protein>
<feature type="transmembrane region" description="Helical" evidence="1">
    <location>
        <begin position="119"/>
        <end position="139"/>
    </location>
</feature>
<keyword evidence="1" id="KW-1133">Transmembrane helix</keyword>
<dbReference type="AlphaFoldDB" id="A0A5C2SQV5"/>
<keyword evidence="1" id="KW-0812">Transmembrane</keyword>
<organism evidence="2 3">
    <name type="scientific">Lentinus tigrinus ALCF2SS1-6</name>
    <dbReference type="NCBI Taxonomy" id="1328759"/>
    <lineage>
        <taxon>Eukaryota</taxon>
        <taxon>Fungi</taxon>
        <taxon>Dikarya</taxon>
        <taxon>Basidiomycota</taxon>
        <taxon>Agaricomycotina</taxon>
        <taxon>Agaricomycetes</taxon>
        <taxon>Polyporales</taxon>
        <taxon>Polyporaceae</taxon>
        <taxon>Lentinus</taxon>
    </lineage>
</organism>
<dbReference type="EMBL" id="ML122252">
    <property type="protein sequence ID" value="RPD65449.1"/>
    <property type="molecule type" value="Genomic_DNA"/>
</dbReference>
<sequence>MDPVRDNLVRDIPKGVSYKILQVCLFGLTCYQVLSYYLRNRGARRSTKILFTILWTGEAINVVAMPMNYDRLVRTLDHPDPYSGMLWSLILMFVAGTFIDFILKGFICRRIWTLSKMSWLYLLVLIVVGTGSAVINPQMPDVLLSGTLSFLLTRQHENNVRLRRINSVRSAFAYATSVGVFSPLFLLFSAVLNMAAPGTQIALLYNPVVQRLYLNAVLAALLTSWDDERLHSPEQIDATILYVEPGGSLTRTHRPEPSQPSLRAR</sequence>
<reference evidence="2" key="1">
    <citation type="journal article" date="2018" name="Genome Biol. Evol.">
        <title>Genomics and development of Lentinus tigrinus, a white-rot wood-decaying mushroom with dimorphic fruiting bodies.</title>
        <authorList>
            <person name="Wu B."/>
            <person name="Xu Z."/>
            <person name="Knudson A."/>
            <person name="Carlson A."/>
            <person name="Chen N."/>
            <person name="Kovaka S."/>
            <person name="LaButti K."/>
            <person name="Lipzen A."/>
            <person name="Pennachio C."/>
            <person name="Riley R."/>
            <person name="Schakwitz W."/>
            <person name="Umezawa K."/>
            <person name="Ohm R.A."/>
            <person name="Grigoriev I.V."/>
            <person name="Nagy L.G."/>
            <person name="Gibbons J."/>
            <person name="Hibbett D."/>
        </authorList>
    </citation>
    <scope>NUCLEOTIDE SEQUENCE [LARGE SCALE GENOMIC DNA]</scope>
    <source>
        <strain evidence="2">ALCF2SS1-6</strain>
    </source>
</reference>
<accession>A0A5C2SQV5</accession>
<evidence type="ECO:0000313" key="3">
    <source>
        <dbReference type="Proteomes" id="UP000313359"/>
    </source>
</evidence>
<evidence type="ECO:0000313" key="2">
    <source>
        <dbReference type="EMBL" id="RPD65449.1"/>
    </source>
</evidence>
<name>A0A5C2SQV5_9APHY</name>
<feature type="transmembrane region" description="Helical" evidence="1">
    <location>
        <begin position="49"/>
        <end position="67"/>
    </location>
</feature>
<dbReference type="Proteomes" id="UP000313359">
    <property type="component" value="Unassembled WGS sequence"/>
</dbReference>
<gene>
    <name evidence="2" type="ORF">L227DRAFT_570776</name>
</gene>
<feature type="transmembrane region" description="Helical" evidence="1">
    <location>
        <begin position="87"/>
        <end position="107"/>
    </location>
</feature>
<feature type="transmembrane region" description="Helical" evidence="1">
    <location>
        <begin position="20"/>
        <end position="37"/>
    </location>
</feature>
<dbReference type="OrthoDB" id="2755491at2759"/>
<keyword evidence="3" id="KW-1185">Reference proteome</keyword>
<proteinExistence type="predicted"/>
<feature type="transmembrane region" description="Helical" evidence="1">
    <location>
        <begin position="171"/>
        <end position="192"/>
    </location>
</feature>
<evidence type="ECO:0000256" key="1">
    <source>
        <dbReference type="SAM" id="Phobius"/>
    </source>
</evidence>